<dbReference type="PANTHER" id="PTHR46534">
    <property type="entry name" value="IGGFC_BINDING DOMAIN-CONTAINING PROTEIN"/>
    <property type="match status" value="1"/>
</dbReference>
<evidence type="ECO:0000313" key="4">
    <source>
        <dbReference type="Proteomes" id="UP000064967"/>
    </source>
</evidence>
<dbReference type="PANTHER" id="PTHR46534:SF1">
    <property type="entry name" value="IGGFC-BINDING PROTEIN N-TERMINAL DOMAIN-CONTAINING PROTEIN"/>
    <property type="match status" value="1"/>
</dbReference>
<feature type="chain" id="PRO_5005466176" description="IgGFc-binding protein N-terminal domain-containing protein" evidence="1">
    <location>
        <begin position="20"/>
        <end position="600"/>
    </location>
</feature>
<evidence type="ECO:0000259" key="2">
    <source>
        <dbReference type="Pfam" id="PF17517"/>
    </source>
</evidence>
<organism evidence="3 4">
    <name type="scientific">Labilithrix luteola</name>
    <dbReference type="NCBI Taxonomy" id="1391654"/>
    <lineage>
        <taxon>Bacteria</taxon>
        <taxon>Pseudomonadati</taxon>
        <taxon>Myxococcota</taxon>
        <taxon>Polyangia</taxon>
        <taxon>Polyangiales</taxon>
        <taxon>Labilitrichaceae</taxon>
        <taxon>Labilithrix</taxon>
    </lineage>
</organism>
<accession>A0A0K1PW54</accession>
<reference evidence="3 4" key="1">
    <citation type="submission" date="2015-08" db="EMBL/GenBank/DDBJ databases">
        <authorList>
            <person name="Babu N.S."/>
            <person name="Beckwith C.J."/>
            <person name="Beseler K.G."/>
            <person name="Brison A."/>
            <person name="Carone J.V."/>
            <person name="Caskin T.P."/>
            <person name="Diamond M."/>
            <person name="Durham M.E."/>
            <person name="Foxe J.M."/>
            <person name="Go M."/>
            <person name="Henderson B.A."/>
            <person name="Jones I.B."/>
            <person name="McGettigan J.A."/>
            <person name="Micheletti S.J."/>
            <person name="Nasrallah M.E."/>
            <person name="Ortiz D."/>
            <person name="Piller C.R."/>
            <person name="Privatt S.R."/>
            <person name="Schneider S.L."/>
            <person name="Sharp S."/>
            <person name="Smith T.C."/>
            <person name="Stanton J.D."/>
            <person name="Ullery H.E."/>
            <person name="Wilson R.J."/>
            <person name="Serrano M.G."/>
            <person name="Buck G."/>
            <person name="Lee V."/>
            <person name="Wang Y."/>
            <person name="Carvalho R."/>
            <person name="Voegtly L."/>
            <person name="Shi R."/>
            <person name="Duckworth R."/>
            <person name="Johnson A."/>
            <person name="Loviza R."/>
            <person name="Walstead R."/>
            <person name="Shah Z."/>
            <person name="Kiflezghi M."/>
            <person name="Wade K."/>
            <person name="Ball S.L."/>
            <person name="Bradley K.W."/>
            <person name="Asai D.J."/>
            <person name="Bowman C.A."/>
            <person name="Russell D.A."/>
            <person name="Pope W.H."/>
            <person name="Jacobs-Sera D."/>
            <person name="Hendrix R.W."/>
            <person name="Hatfull G.F."/>
        </authorList>
    </citation>
    <scope>NUCLEOTIDE SEQUENCE [LARGE SCALE GENOMIC DNA]</scope>
    <source>
        <strain evidence="3 4">DSM 27648</strain>
    </source>
</reference>
<feature type="signal peptide" evidence="1">
    <location>
        <begin position="1"/>
        <end position="19"/>
    </location>
</feature>
<keyword evidence="1" id="KW-0732">Signal</keyword>
<dbReference type="Proteomes" id="UP000064967">
    <property type="component" value="Chromosome"/>
</dbReference>
<proteinExistence type="predicted"/>
<dbReference type="EMBL" id="CP012333">
    <property type="protein sequence ID" value="AKU97748.1"/>
    <property type="molecule type" value="Genomic_DNA"/>
</dbReference>
<feature type="domain" description="IgGFc-binding protein N-terminal" evidence="2">
    <location>
        <begin position="236"/>
        <end position="573"/>
    </location>
</feature>
<gene>
    <name evidence="3" type="ORF">AKJ09_04412</name>
</gene>
<evidence type="ECO:0000256" key="1">
    <source>
        <dbReference type="SAM" id="SignalP"/>
    </source>
</evidence>
<dbReference type="InterPro" id="IPR035234">
    <property type="entry name" value="IgGFc-bd_N"/>
</dbReference>
<dbReference type="KEGG" id="llu:AKJ09_04412"/>
<keyword evidence="4" id="KW-1185">Reference proteome</keyword>
<sequence length="600" mass="63869">MVAGLVILGATIAAGVVSACSSSNNNTFEEPITSIVSDAATDVTECMRQCSLDGRSVLDTCSGQVLETCKSEEACGGGMCQSPCAAALADKSSNGCEFYFQPALFNRTLMGQGCYAAYVVNTSATAAELSLEMAGKAIDLSKSVYTTKPGSAERTLHTGPLEPGETAIVFVSDAPQSAPSNEVSWRCPKDVTPALPSGAVLPIGTGVGYSFHLTTNVPVGISTIYPFGGAQSYMPTATLLLPVATWGKEHIIVNAWEQIMLRKSFTGRGPSAQIVASEDETEVTIDPVHDLQDAPGIVGSAAHVPITYVLNKGEVLQINQAEELSGSIVTSTKPTSIFGGHECMYVPSEREACDVAQQQLPPFEQWGSEYVGVGYRPRTGNEREVMPYRIVAARDDTRLVWDPAIPAGAPLTLSAGEMVTFWGTVGDAFVVRTQDADHPIYLGAYMSGSSYPPQGGDPVGLTPFDGHGDPEFVNVIPAGQYLNSYSFYADPTYDDTSLVIVRQKSNGAFKDVWLECAGNVPNFTPIDSKGQYEYARVDLAVNGGPGQKFADSTCMNGLQRMHSEGPFTATLWGWSTYASYAYPGGMAQRQLVKNPLKPVH</sequence>
<dbReference type="Pfam" id="PF17517">
    <property type="entry name" value="IgGFc_binding"/>
    <property type="match status" value="1"/>
</dbReference>
<dbReference type="AlphaFoldDB" id="A0A0K1PW54"/>
<name>A0A0K1PW54_9BACT</name>
<dbReference type="STRING" id="1391654.AKJ09_04412"/>
<protein>
    <recommendedName>
        <fullName evidence="2">IgGFc-binding protein N-terminal domain-containing protein</fullName>
    </recommendedName>
</protein>
<evidence type="ECO:0000313" key="3">
    <source>
        <dbReference type="EMBL" id="AKU97748.1"/>
    </source>
</evidence>